<dbReference type="InterPro" id="IPR022346">
    <property type="entry name" value="T2SS_GspH"/>
</dbReference>
<evidence type="ECO:0000256" key="5">
    <source>
        <dbReference type="ARBA" id="ARBA00022692"/>
    </source>
</evidence>
<evidence type="ECO:0000256" key="6">
    <source>
        <dbReference type="ARBA" id="ARBA00022989"/>
    </source>
</evidence>
<keyword evidence="7 8" id="KW-0472">Membrane</keyword>
<feature type="domain" description="General secretion pathway GspH" evidence="9">
    <location>
        <begin position="77"/>
        <end position="211"/>
    </location>
</feature>
<proteinExistence type="predicted"/>
<comment type="subcellular location">
    <subcellularLocation>
        <location evidence="1">Cell inner membrane</location>
        <topology evidence="1">Single-pass membrane protein</topology>
    </subcellularLocation>
</comment>
<dbReference type="Pfam" id="PF07963">
    <property type="entry name" value="N_methyl"/>
    <property type="match status" value="1"/>
</dbReference>
<evidence type="ECO:0000256" key="4">
    <source>
        <dbReference type="ARBA" id="ARBA00022519"/>
    </source>
</evidence>
<dbReference type="PROSITE" id="PS00409">
    <property type="entry name" value="PROKAR_NTER_METHYL"/>
    <property type="match status" value="1"/>
</dbReference>
<keyword evidence="4" id="KW-0997">Cell inner membrane</keyword>
<dbReference type="InterPro" id="IPR045584">
    <property type="entry name" value="Pilin-like"/>
</dbReference>
<evidence type="ECO:0000256" key="8">
    <source>
        <dbReference type="SAM" id="Phobius"/>
    </source>
</evidence>
<evidence type="ECO:0000256" key="1">
    <source>
        <dbReference type="ARBA" id="ARBA00004377"/>
    </source>
</evidence>
<evidence type="ECO:0000313" key="10">
    <source>
        <dbReference type="EMBL" id="OGL38810.1"/>
    </source>
</evidence>
<dbReference type="GO" id="GO:0005886">
    <property type="term" value="C:plasma membrane"/>
    <property type="evidence" value="ECO:0007669"/>
    <property type="project" value="UniProtKB-SubCell"/>
</dbReference>
<dbReference type="Pfam" id="PF12019">
    <property type="entry name" value="GspH"/>
    <property type="match status" value="1"/>
</dbReference>
<keyword evidence="5 8" id="KW-0812">Transmembrane</keyword>
<comment type="caution">
    <text evidence="10">The sequence shown here is derived from an EMBL/GenBank/DDBJ whole genome shotgun (WGS) entry which is preliminary data.</text>
</comment>
<feature type="transmembrane region" description="Helical" evidence="8">
    <location>
        <begin position="47"/>
        <end position="69"/>
    </location>
</feature>
<evidence type="ECO:0000256" key="2">
    <source>
        <dbReference type="ARBA" id="ARBA00022475"/>
    </source>
</evidence>
<keyword evidence="6 8" id="KW-1133">Transmembrane helix</keyword>
<accession>A0A1F7RBT4</accession>
<keyword evidence="3" id="KW-0488">Methylation</keyword>
<protein>
    <recommendedName>
        <fullName evidence="9">General secretion pathway GspH domain-containing protein</fullName>
    </recommendedName>
</protein>
<dbReference type="GO" id="GO:0015627">
    <property type="term" value="C:type II protein secretion system complex"/>
    <property type="evidence" value="ECO:0007669"/>
    <property type="project" value="InterPro"/>
</dbReference>
<name>A0A1F7RBT4_9BACT</name>
<sequence>MKYYSQSNIKRIEKIIPHKPPLVKEVSTNFQANFFRGENSGFTLLEVMIVIVIMGVMAAIATPNFFSLLDTIRVGGAAKNLASEMMLAKFRAISENHKYIVTFDVTGNSFSIYSDSDNDYDTVGLESNEIVKTVNIVADYPNVVYGYVTGTKGTSGNVITESVTFTSNPKRVVFKPDGTANIPGSIYLILSKDLAASKSGRMRAVTVIQTGRIKFWRYKGAPSSKPWE</sequence>
<gene>
    <name evidence="10" type="ORF">A2042_01045</name>
</gene>
<dbReference type="Gene3D" id="3.30.700.10">
    <property type="entry name" value="Glycoprotein, Type 4 Pilin"/>
    <property type="match status" value="1"/>
</dbReference>
<evidence type="ECO:0000256" key="3">
    <source>
        <dbReference type="ARBA" id="ARBA00022481"/>
    </source>
</evidence>
<dbReference type="SUPFAM" id="SSF54523">
    <property type="entry name" value="Pili subunits"/>
    <property type="match status" value="1"/>
</dbReference>
<organism evidence="10 11">
    <name type="scientific">Candidatus Schekmanbacteria bacterium GWA2_38_11</name>
    <dbReference type="NCBI Taxonomy" id="1817876"/>
    <lineage>
        <taxon>Bacteria</taxon>
        <taxon>Candidatus Schekmaniibacteriota</taxon>
    </lineage>
</organism>
<evidence type="ECO:0000313" key="11">
    <source>
        <dbReference type="Proteomes" id="UP000178526"/>
    </source>
</evidence>
<dbReference type="InterPro" id="IPR012902">
    <property type="entry name" value="N_methyl_site"/>
</dbReference>
<dbReference type="GO" id="GO:0015628">
    <property type="term" value="P:protein secretion by the type II secretion system"/>
    <property type="evidence" value="ECO:0007669"/>
    <property type="project" value="InterPro"/>
</dbReference>
<dbReference type="Proteomes" id="UP000178526">
    <property type="component" value="Unassembled WGS sequence"/>
</dbReference>
<evidence type="ECO:0000259" key="9">
    <source>
        <dbReference type="Pfam" id="PF12019"/>
    </source>
</evidence>
<dbReference type="EMBL" id="MGDB01000135">
    <property type="protein sequence ID" value="OGL38810.1"/>
    <property type="molecule type" value="Genomic_DNA"/>
</dbReference>
<reference evidence="10 11" key="1">
    <citation type="journal article" date="2016" name="Nat. Commun.">
        <title>Thousands of microbial genomes shed light on interconnected biogeochemical processes in an aquifer system.</title>
        <authorList>
            <person name="Anantharaman K."/>
            <person name="Brown C.T."/>
            <person name="Hug L.A."/>
            <person name="Sharon I."/>
            <person name="Castelle C.J."/>
            <person name="Probst A.J."/>
            <person name="Thomas B.C."/>
            <person name="Singh A."/>
            <person name="Wilkins M.J."/>
            <person name="Karaoz U."/>
            <person name="Brodie E.L."/>
            <person name="Williams K.H."/>
            <person name="Hubbard S.S."/>
            <person name="Banfield J.F."/>
        </authorList>
    </citation>
    <scope>NUCLEOTIDE SEQUENCE [LARGE SCALE GENOMIC DNA]</scope>
</reference>
<dbReference type="AlphaFoldDB" id="A0A1F7RBT4"/>
<keyword evidence="2" id="KW-1003">Cell membrane</keyword>
<evidence type="ECO:0000256" key="7">
    <source>
        <dbReference type="ARBA" id="ARBA00023136"/>
    </source>
</evidence>
<dbReference type="NCBIfam" id="TIGR02532">
    <property type="entry name" value="IV_pilin_GFxxxE"/>
    <property type="match status" value="1"/>
</dbReference>